<dbReference type="InterPro" id="IPR051678">
    <property type="entry name" value="AGP_Transferase"/>
</dbReference>
<feature type="domain" description="Aminoglycoside phosphotransferase" evidence="1">
    <location>
        <begin position="27"/>
        <end position="264"/>
    </location>
</feature>
<reference evidence="2 3" key="1">
    <citation type="submission" date="2023-02" db="EMBL/GenBank/DDBJ databases">
        <title>Pathogen: clinical or host-associated sample.</title>
        <authorList>
            <person name="Hergert J."/>
            <person name="Casey R."/>
            <person name="Wagner J."/>
            <person name="Young E.L."/>
            <person name="Oakeson K.F."/>
        </authorList>
    </citation>
    <scope>NUCLEOTIDE SEQUENCE [LARGE SCALE GENOMIC DNA]</scope>
    <source>
        <strain evidence="2 3">2022CK-00829</strain>
    </source>
</reference>
<sequence length="352" mass="40145">MIDAKDFAQIQELCTRLKLGIVARTPEQVTGGLLHKMYSIVTDRGTYAIKMFNTEIMQRPAALQNYKDAERISRMAAMNQISALPAISVDDESIHLVGSNIYLVFDWIEGGSLSLDQIRPTHCEIVGDLLARIHAVDFAVIGVADHNSQDVNSQDVSIINWNYYLENGKAASAVWAKLLEENLDLMYEWNARAVAAVKVLSAMDRVISHRDLDPKNIMWHDDVPIIIDWEAAGYINQWQDMTETLLYWSVDANGRIIPEKFTAFMRGYKKQPASMEIDWRPVLYNGMVGKLDWLEYNLKRSLCMGCRDAQEQHLGEKQVILTLAEIRHYIELIPTERNGCNTISIHECKKEN</sequence>
<organism evidence="2 3">
    <name type="scientific">Paenibacillus urinalis</name>
    <dbReference type="NCBI Taxonomy" id="521520"/>
    <lineage>
        <taxon>Bacteria</taxon>
        <taxon>Bacillati</taxon>
        <taxon>Bacillota</taxon>
        <taxon>Bacilli</taxon>
        <taxon>Bacillales</taxon>
        <taxon>Paenibacillaceae</taxon>
        <taxon>Paenibacillus</taxon>
    </lineage>
</organism>
<gene>
    <name evidence="2" type="ORF">PUW25_14705</name>
</gene>
<evidence type="ECO:0000313" key="3">
    <source>
        <dbReference type="Proteomes" id="UP001221519"/>
    </source>
</evidence>
<dbReference type="PANTHER" id="PTHR21310">
    <property type="entry name" value="AMINOGLYCOSIDE PHOSPHOTRANSFERASE-RELATED-RELATED"/>
    <property type="match status" value="1"/>
</dbReference>
<proteinExistence type="predicted"/>
<keyword evidence="3" id="KW-1185">Reference proteome</keyword>
<evidence type="ECO:0000313" key="2">
    <source>
        <dbReference type="EMBL" id="WDI00536.1"/>
    </source>
</evidence>
<evidence type="ECO:0000259" key="1">
    <source>
        <dbReference type="Pfam" id="PF01636"/>
    </source>
</evidence>
<dbReference type="InterPro" id="IPR011009">
    <property type="entry name" value="Kinase-like_dom_sf"/>
</dbReference>
<dbReference type="InterPro" id="IPR002575">
    <property type="entry name" value="Aminoglycoside_PTrfase"/>
</dbReference>
<dbReference type="SUPFAM" id="SSF56112">
    <property type="entry name" value="Protein kinase-like (PK-like)"/>
    <property type="match status" value="1"/>
</dbReference>
<name>A0ABY7X744_9BACL</name>
<dbReference type="Proteomes" id="UP001221519">
    <property type="component" value="Chromosome"/>
</dbReference>
<dbReference type="RefSeq" id="WP_274338392.1">
    <property type="nucleotide sequence ID" value="NZ_CP118108.1"/>
</dbReference>
<dbReference type="EMBL" id="CP118108">
    <property type="protein sequence ID" value="WDI00536.1"/>
    <property type="molecule type" value="Genomic_DNA"/>
</dbReference>
<dbReference type="Gene3D" id="3.90.1200.10">
    <property type="match status" value="1"/>
</dbReference>
<dbReference type="Pfam" id="PF01636">
    <property type="entry name" value="APH"/>
    <property type="match status" value="1"/>
</dbReference>
<protein>
    <submittedName>
        <fullName evidence="2">Aminoglycoside phosphotransferase family protein</fullName>
    </submittedName>
</protein>
<accession>A0ABY7X744</accession>